<organism evidence="1 2">
    <name type="scientific">Sinanodonta woodiana</name>
    <name type="common">Chinese pond mussel</name>
    <name type="synonym">Anodonta woodiana</name>
    <dbReference type="NCBI Taxonomy" id="1069815"/>
    <lineage>
        <taxon>Eukaryota</taxon>
        <taxon>Metazoa</taxon>
        <taxon>Spiralia</taxon>
        <taxon>Lophotrochozoa</taxon>
        <taxon>Mollusca</taxon>
        <taxon>Bivalvia</taxon>
        <taxon>Autobranchia</taxon>
        <taxon>Heteroconchia</taxon>
        <taxon>Palaeoheterodonta</taxon>
        <taxon>Unionida</taxon>
        <taxon>Unionoidea</taxon>
        <taxon>Unionidae</taxon>
        <taxon>Unioninae</taxon>
        <taxon>Sinanodonta</taxon>
    </lineage>
</organism>
<comment type="caution">
    <text evidence="1">The sequence shown here is derived from an EMBL/GenBank/DDBJ whole genome shotgun (WGS) entry which is preliminary data.</text>
</comment>
<gene>
    <name evidence="1" type="ORF">ACJMK2_003043</name>
</gene>
<reference evidence="1 2" key="1">
    <citation type="submission" date="2024-11" db="EMBL/GenBank/DDBJ databases">
        <title>Chromosome-level genome assembly of the freshwater bivalve Anodonta woodiana.</title>
        <authorList>
            <person name="Chen X."/>
        </authorList>
    </citation>
    <scope>NUCLEOTIDE SEQUENCE [LARGE SCALE GENOMIC DNA]</scope>
    <source>
        <strain evidence="1">MN2024</strain>
        <tissue evidence="1">Gills</tissue>
    </source>
</reference>
<sequence>MHDIEALRLLTEEMQRIQTLCHTTPSYDEIKTFDKMATEVVDHALDTKQKVDRYGEAISEKMEEMRSALKQSTTKIMEQIKKAIDYLAGKHSLHNLNTRRSNTMAFICCSMYQIQLQIVQV</sequence>
<proteinExistence type="predicted"/>
<keyword evidence="2" id="KW-1185">Reference proteome</keyword>
<dbReference type="AlphaFoldDB" id="A0ABD3XX46"/>
<dbReference type="SUPFAM" id="SSF58113">
    <property type="entry name" value="Apolipoprotein A-I"/>
    <property type="match status" value="1"/>
</dbReference>
<name>A0ABD3XX46_SINWO</name>
<evidence type="ECO:0000313" key="2">
    <source>
        <dbReference type="Proteomes" id="UP001634394"/>
    </source>
</evidence>
<dbReference type="Proteomes" id="UP001634394">
    <property type="component" value="Unassembled WGS sequence"/>
</dbReference>
<accession>A0ABD3XX46</accession>
<evidence type="ECO:0000313" key="1">
    <source>
        <dbReference type="EMBL" id="KAL3890765.1"/>
    </source>
</evidence>
<protein>
    <submittedName>
        <fullName evidence="1">Uncharacterized protein</fullName>
    </submittedName>
</protein>
<dbReference type="EMBL" id="JBJQND010000001">
    <property type="protein sequence ID" value="KAL3890765.1"/>
    <property type="molecule type" value="Genomic_DNA"/>
</dbReference>